<dbReference type="SUPFAM" id="SSF52129">
    <property type="entry name" value="Caspase-like"/>
    <property type="match status" value="1"/>
</dbReference>
<evidence type="ECO:0000313" key="3">
    <source>
        <dbReference type="Proteomes" id="UP000476310"/>
    </source>
</evidence>
<dbReference type="InterPro" id="IPR011600">
    <property type="entry name" value="Pept_C14_caspase"/>
</dbReference>
<dbReference type="EMBL" id="JAAIKT010000004">
    <property type="protein sequence ID" value="NEW69890.1"/>
    <property type="molecule type" value="Genomic_DNA"/>
</dbReference>
<feature type="domain" description="Peptidase C14 caspase" evidence="1">
    <location>
        <begin position="17"/>
        <end position="254"/>
    </location>
</feature>
<accession>A0A6G4A9J0</accession>
<dbReference type="GO" id="GO:0004197">
    <property type="term" value="F:cysteine-type endopeptidase activity"/>
    <property type="evidence" value="ECO:0007669"/>
    <property type="project" value="InterPro"/>
</dbReference>
<organism evidence="2 3">
    <name type="scientific">Streptomyces rhizosphaericus</name>
    <dbReference type="NCBI Taxonomy" id="114699"/>
    <lineage>
        <taxon>Bacteria</taxon>
        <taxon>Bacillati</taxon>
        <taxon>Actinomycetota</taxon>
        <taxon>Actinomycetes</taxon>
        <taxon>Kitasatosporales</taxon>
        <taxon>Streptomycetaceae</taxon>
        <taxon>Streptomyces</taxon>
        <taxon>Streptomyces violaceusniger group</taxon>
    </lineage>
</organism>
<dbReference type="Gene3D" id="3.40.50.1460">
    <property type="match status" value="1"/>
</dbReference>
<dbReference type="Proteomes" id="UP000476310">
    <property type="component" value="Unassembled WGS sequence"/>
</dbReference>
<keyword evidence="3" id="KW-1185">Reference proteome</keyword>
<evidence type="ECO:0000259" key="1">
    <source>
        <dbReference type="Pfam" id="PF00656"/>
    </source>
</evidence>
<comment type="caution">
    <text evidence="2">The sequence shown here is derived from an EMBL/GenBank/DDBJ whole genome shotgun (WGS) entry which is preliminary data.</text>
</comment>
<dbReference type="Pfam" id="PF00656">
    <property type="entry name" value="Peptidase_C14"/>
    <property type="match status" value="1"/>
</dbReference>
<reference evidence="2" key="1">
    <citation type="submission" date="2020-02" db="EMBL/GenBank/DDBJ databases">
        <title>A new Streptomyces sp. for controlling soil-borne diseases.</title>
        <authorList>
            <person name="Li X."/>
            <person name="Tian Y."/>
            <person name="Gao K."/>
        </authorList>
    </citation>
    <scope>NUCLEOTIDE SEQUENCE [LARGE SCALE GENOMIC DNA]</scope>
    <source>
        <strain evidence="2">0250</strain>
    </source>
</reference>
<protein>
    <submittedName>
        <fullName evidence="2">Caspase family protein</fullName>
    </submittedName>
</protein>
<dbReference type="RefSeq" id="WP_164424372.1">
    <property type="nucleotide sequence ID" value="NZ_JAAIKT010000004.1"/>
</dbReference>
<dbReference type="InterPro" id="IPR029030">
    <property type="entry name" value="Caspase-like_dom_sf"/>
</dbReference>
<dbReference type="GO" id="GO:0006508">
    <property type="term" value="P:proteolysis"/>
    <property type="evidence" value="ECO:0007669"/>
    <property type="project" value="InterPro"/>
</dbReference>
<name>A0A6G4A9J0_9ACTN</name>
<proteinExistence type="predicted"/>
<dbReference type="AlphaFoldDB" id="A0A6G4A9J0"/>
<gene>
    <name evidence="2" type="ORF">G4H13_05530</name>
</gene>
<evidence type="ECO:0000313" key="2">
    <source>
        <dbReference type="EMBL" id="NEW69890.1"/>
    </source>
</evidence>
<sequence length="390" mass="42798">MAEFVIHLDEAADQARTHAMVIGVGKYPHLAGGETPVADPDGMRQLSSPPISARAFATWLLAEYNDPRKPLGSLSLLLSEETPTPFVNPRTGTAHRVEVANIDTILDAVTEWRDRGHSHVDNRLIFYFCGHGVAQGNTMALLAADIFEDTHNPLNGALDFTGLMNGLKRCKADQQVFFIDACRANSDVLIEESGTDFAGRVPFGAGRRPPDLPRRLHIPYYATLAGDRSHARPGQVSLFTEALLKSLRGAGSDDPEGDWRVNTSHLLEAIDHFMQQPKFAGAIAGVQVPVVGELPIFVLHQLSQPPVVPVYVGCAGAEENSVTEFICRQAGVERLRRTADDSDIGNRESEWSIELAFGDYEFEAKVSAQDVRTKSITVRPVFRRVRLVKP</sequence>